<dbReference type="PROSITE" id="PS00557">
    <property type="entry name" value="FMN_HYDROXY_ACID_DH_1"/>
    <property type="match status" value="1"/>
</dbReference>
<protein>
    <submittedName>
        <fullName evidence="7">Lactate 2-monooxygenase</fullName>
    </submittedName>
</protein>
<evidence type="ECO:0000313" key="7">
    <source>
        <dbReference type="EMBL" id="PAU81103.1"/>
    </source>
</evidence>
<dbReference type="InterPro" id="IPR013785">
    <property type="entry name" value="Aldolase_TIM"/>
</dbReference>
<comment type="cofactor">
    <cofactor evidence="1">
        <name>FMN</name>
        <dbReference type="ChEBI" id="CHEBI:58210"/>
    </cofactor>
</comment>
<feature type="binding site" evidence="5">
    <location>
        <position position="185"/>
    </location>
    <ligand>
        <name>FMN</name>
        <dbReference type="ChEBI" id="CHEBI:58210"/>
    </ligand>
</feature>
<dbReference type="PANTHER" id="PTHR10578:SF143">
    <property type="entry name" value="FMN-DEPENDENT ALPHA-HYDROXY ACID DEHYDROGENASE PB1A11.03"/>
    <property type="match status" value="1"/>
</dbReference>
<dbReference type="PANTHER" id="PTHR10578">
    <property type="entry name" value="S -2-HYDROXY-ACID OXIDASE-RELATED"/>
    <property type="match status" value="1"/>
</dbReference>
<dbReference type="PROSITE" id="PS51349">
    <property type="entry name" value="FMN_HYDROXY_ACID_DH_2"/>
    <property type="match status" value="1"/>
</dbReference>
<feature type="binding site" evidence="5">
    <location>
        <begin position="358"/>
        <end position="362"/>
    </location>
    <ligand>
        <name>FMN</name>
        <dbReference type="ChEBI" id="CHEBI:58210"/>
    </ligand>
</feature>
<feature type="binding site" evidence="5">
    <location>
        <position position="159"/>
    </location>
    <ligand>
        <name>glyoxylate</name>
        <dbReference type="ChEBI" id="CHEBI:36655"/>
    </ligand>
</feature>
<dbReference type="AlphaFoldDB" id="A0A2A2F974"/>
<evidence type="ECO:0000256" key="4">
    <source>
        <dbReference type="PIRSR" id="PIRSR000138-1"/>
    </source>
</evidence>
<evidence type="ECO:0000256" key="2">
    <source>
        <dbReference type="ARBA" id="ARBA00023002"/>
    </source>
</evidence>
<feature type="binding site" evidence="5">
    <location>
        <position position="194"/>
    </location>
    <ligand>
        <name>glyoxylate</name>
        <dbReference type="ChEBI" id="CHEBI:36655"/>
    </ligand>
</feature>
<evidence type="ECO:0000256" key="1">
    <source>
        <dbReference type="ARBA" id="ARBA00001917"/>
    </source>
</evidence>
<organism evidence="7 8">
    <name type="scientific">Halovibrio salipaludis</name>
    <dbReference type="NCBI Taxonomy" id="2032626"/>
    <lineage>
        <taxon>Bacteria</taxon>
        <taxon>Pseudomonadati</taxon>
        <taxon>Pseudomonadota</taxon>
        <taxon>Gammaproteobacteria</taxon>
        <taxon>Oceanospirillales</taxon>
        <taxon>Halomonadaceae</taxon>
        <taxon>Halovibrio</taxon>
    </lineage>
</organism>
<dbReference type="InterPro" id="IPR008259">
    <property type="entry name" value="FMN_hydac_DH_AS"/>
</dbReference>
<feature type="binding site" evidence="5">
    <location>
        <begin position="106"/>
        <end position="108"/>
    </location>
    <ligand>
        <name>FMN</name>
        <dbReference type="ChEBI" id="CHEBI:58210"/>
    </ligand>
</feature>
<keyword evidence="8" id="KW-1185">Reference proteome</keyword>
<dbReference type="InterPro" id="IPR000262">
    <property type="entry name" value="FMN-dep_DH"/>
</dbReference>
<accession>A0A2A2F974</accession>
<gene>
    <name evidence="7" type="ORF">CK501_05950</name>
</gene>
<comment type="similarity">
    <text evidence="3">Belongs to the FMN-dependent alpha-hydroxy acid dehydrogenase family.</text>
</comment>
<feature type="active site" description="Proton acceptor" evidence="4">
    <location>
        <position position="327"/>
    </location>
</feature>
<keyword evidence="2" id="KW-0560">Oxidoreductase</keyword>
<feature type="binding site" evidence="5">
    <location>
        <position position="330"/>
    </location>
    <ligand>
        <name>glyoxylate</name>
        <dbReference type="ChEBI" id="CHEBI:36655"/>
    </ligand>
</feature>
<dbReference type="EMBL" id="NSKD01000002">
    <property type="protein sequence ID" value="PAU81103.1"/>
    <property type="molecule type" value="Genomic_DNA"/>
</dbReference>
<feature type="binding site" evidence="5">
    <location>
        <position position="157"/>
    </location>
    <ligand>
        <name>FMN</name>
        <dbReference type="ChEBI" id="CHEBI:58210"/>
    </ligand>
</feature>
<proteinExistence type="inferred from homology"/>
<dbReference type="InterPro" id="IPR037350">
    <property type="entry name" value="LMO_FMN"/>
</dbReference>
<dbReference type="GO" id="GO:0010181">
    <property type="term" value="F:FMN binding"/>
    <property type="evidence" value="ECO:0007669"/>
    <property type="project" value="InterPro"/>
</dbReference>
<comment type="caution">
    <text evidence="7">The sequence shown here is derived from an EMBL/GenBank/DDBJ whole genome shotgun (WGS) entry which is preliminary data.</text>
</comment>
<dbReference type="OrthoDB" id="9770452at2"/>
<dbReference type="InterPro" id="IPR012133">
    <property type="entry name" value="Alpha-hydoxy_acid_DH_FMN"/>
</dbReference>
<dbReference type="GO" id="GO:0004497">
    <property type="term" value="F:monooxygenase activity"/>
    <property type="evidence" value="ECO:0007669"/>
    <property type="project" value="UniProtKB-KW"/>
</dbReference>
<dbReference type="Gene3D" id="3.20.20.70">
    <property type="entry name" value="Aldolase class I"/>
    <property type="match status" value="1"/>
</dbReference>
<evidence type="ECO:0000256" key="5">
    <source>
        <dbReference type="PIRSR" id="PIRSR000138-2"/>
    </source>
</evidence>
<sequence length="428" mass="46764">MNDKNKETVSPTLDRQREIYLNGLSGDRPMVPVDYDELEVRAERALAPEAFAYIAGGAGHEHTMDSNREAFGQRRILPRMLNDVSERDTSVTLFGRRLPSPFLLSPIGVLEMVDPDGDATVGRAAASEGVPMIFSNQASQPMEHVAGAMGDGPRWFQLYWSKSDDLVKSLVTRAEEAGCEAIVVTLDTTMLGWRTRDLDLAYLPFLRGKGIAQYTSDPVFLKRLEQAIQEGGDDAPKPRVTMETLKVLREVAQSWPGSTLEGLRSGKARAAVQEFINTYSRPSLTWDDLAMLREHTRLPILLKGILHPEDARMAVDYGMDGVIVSNHGGRQVDGAVSSFEMLPRVVEAVQGRVPVILDSGIRGGADVFKALALGATAVGLGRPWVYGLALNGEDGVREVLRNLKTDFELTMGLAGCSSTGEISPERLV</sequence>
<keyword evidence="7" id="KW-0503">Monooxygenase</keyword>
<dbReference type="CDD" id="cd03332">
    <property type="entry name" value="LMO_FMN"/>
    <property type="match status" value="1"/>
</dbReference>
<evidence type="ECO:0000313" key="8">
    <source>
        <dbReference type="Proteomes" id="UP000218896"/>
    </source>
</evidence>
<evidence type="ECO:0000256" key="3">
    <source>
        <dbReference type="ARBA" id="ARBA00024042"/>
    </source>
</evidence>
<feature type="binding site" evidence="5">
    <location>
        <position position="135"/>
    </location>
    <ligand>
        <name>FMN</name>
        <dbReference type="ChEBI" id="CHEBI:58210"/>
    </ligand>
</feature>
<feature type="binding site" evidence="5">
    <location>
        <position position="303"/>
    </location>
    <ligand>
        <name>FMN</name>
        <dbReference type="ChEBI" id="CHEBI:58210"/>
    </ligand>
</feature>
<reference evidence="7 8" key="1">
    <citation type="submission" date="2017-08" db="EMBL/GenBank/DDBJ databases">
        <title>Halovibrio sewagensis sp. nov., isolated from wastewater of high salinity.</title>
        <authorList>
            <person name="Dong X."/>
            <person name="Zhang G."/>
        </authorList>
    </citation>
    <scope>NUCLEOTIDE SEQUENCE [LARGE SCALE GENOMIC DNA]</scope>
    <source>
        <strain evidence="7 8">YL5-2</strain>
    </source>
</reference>
<feature type="binding site" evidence="5">
    <location>
        <begin position="381"/>
        <end position="382"/>
    </location>
    <ligand>
        <name>FMN</name>
        <dbReference type="ChEBI" id="CHEBI:58210"/>
    </ligand>
</feature>
<feature type="binding site" evidence="5">
    <location>
        <position position="325"/>
    </location>
    <ligand>
        <name>FMN</name>
        <dbReference type="ChEBI" id="CHEBI:58210"/>
    </ligand>
</feature>
<dbReference type="Proteomes" id="UP000218896">
    <property type="component" value="Unassembled WGS sequence"/>
</dbReference>
<keyword evidence="5" id="KW-0288">FMN</keyword>
<dbReference type="SUPFAM" id="SSF51395">
    <property type="entry name" value="FMN-linked oxidoreductases"/>
    <property type="match status" value="1"/>
</dbReference>
<dbReference type="PIRSF" id="PIRSF000138">
    <property type="entry name" value="Al-hdrx_acd_dh"/>
    <property type="match status" value="1"/>
</dbReference>
<keyword evidence="5" id="KW-0285">Flavoprotein</keyword>
<feature type="binding site" evidence="5">
    <location>
        <position position="53"/>
    </location>
    <ligand>
        <name>glyoxylate</name>
        <dbReference type="ChEBI" id="CHEBI:36655"/>
    </ligand>
</feature>
<evidence type="ECO:0000259" key="6">
    <source>
        <dbReference type="PROSITE" id="PS51349"/>
    </source>
</evidence>
<feature type="domain" description="FMN hydroxy acid dehydrogenase" evidence="6">
    <location>
        <begin position="27"/>
        <end position="428"/>
    </location>
</feature>
<dbReference type="InterPro" id="IPR037396">
    <property type="entry name" value="FMN_HAD"/>
</dbReference>
<dbReference type="RefSeq" id="WP_095616829.1">
    <property type="nucleotide sequence ID" value="NZ_NSKD01000002.1"/>
</dbReference>
<name>A0A2A2F974_9GAMM</name>
<dbReference type="Pfam" id="PF01070">
    <property type="entry name" value="FMN_dh"/>
    <property type="match status" value="1"/>
</dbReference>
<feature type="binding site" evidence="5">
    <location>
        <position position="327"/>
    </location>
    <ligand>
        <name>glyoxylate</name>
        <dbReference type="ChEBI" id="CHEBI:36655"/>
    </ligand>
</feature>